<evidence type="ECO:0000259" key="10">
    <source>
        <dbReference type="SMART" id="SM00768"/>
    </source>
</evidence>
<dbReference type="Proteomes" id="UP001443914">
    <property type="component" value="Unassembled WGS sequence"/>
</dbReference>
<dbReference type="GO" id="GO:0098552">
    <property type="term" value="C:side of membrane"/>
    <property type="evidence" value="ECO:0007669"/>
    <property type="project" value="UniProtKB-KW"/>
</dbReference>
<keyword evidence="8" id="KW-0449">Lipoprotein</keyword>
<keyword evidence="5" id="KW-0472">Membrane</keyword>
<evidence type="ECO:0000256" key="7">
    <source>
        <dbReference type="ARBA" id="ARBA00023180"/>
    </source>
</evidence>
<dbReference type="PANTHER" id="PTHR31044">
    <property type="entry name" value="BETA-1,3 GLUCANASE"/>
    <property type="match status" value="1"/>
</dbReference>
<dbReference type="EMBL" id="JBDFQZ010000014">
    <property type="protein sequence ID" value="KAK9663975.1"/>
    <property type="molecule type" value="Genomic_DNA"/>
</dbReference>
<evidence type="ECO:0000256" key="4">
    <source>
        <dbReference type="ARBA" id="ARBA00022729"/>
    </source>
</evidence>
<evidence type="ECO:0000256" key="6">
    <source>
        <dbReference type="ARBA" id="ARBA00023157"/>
    </source>
</evidence>
<reference evidence="11" key="1">
    <citation type="submission" date="2024-03" db="EMBL/GenBank/DDBJ databases">
        <title>WGS assembly of Saponaria officinalis var. Norfolk2.</title>
        <authorList>
            <person name="Jenkins J."/>
            <person name="Shu S."/>
            <person name="Grimwood J."/>
            <person name="Barry K."/>
            <person name="Goodstein D."/>
            <person name="Schmutz J."/>
            <person name="Leebens-Mack J."/>
            <person name="Osbourn A."/>
        </authorList>
    </citation>
    <scope>NUCLEOTIDE SEQUENCE [LARGE SCALE GENOMIC DNA]</scope>
    <source>
        <strain evidence="11">JIC</strain>
    </source>
</reference>
<keyword evidence="12" id="KW-1185">Reference proteome</keyword>
<proteinExistence type="predicted"/>
<protein>
    <recommendedName>
        <fullName evidence="10">X8 domain-containing protein</fullName>
    </recommendedName>
</protein>
<dbReference type="GO" id="GO:0009506">
    <property type="term" value="C:plasmodesma"/>
    <property type="evidence" value="ECO:0007669"/>
    <property type="project" value="UniProtKB-ARBA"/>
</dbReference>
<keyword evidence="3" id="KW-0336">GPI-anchor</keyword>
<evidence type="ECO:0000256" key="2">
    <source>
        <dbReference type="ARBA" id="ARBA00022475"/>
    </source>
</evidence>
<evidence type="ECO:0000256" key="3">
    <source>
        <dbReference type="ARBA" id="ARBA00022622"/>
    </source>
</evidence>
<dbReference type="Gene3D" id="1.20.58.1040">
    <property type="match status" value="1"/>
</dbReference>
<dbReference type="FunFam" id="1.20.58.1040:FF:000001">
    <property type="entry name" value="Glucan endo-1,3-beta-glucosidase 4"/>
    <property type="match status" value="1"/>
</dbReference>
<accession>A0AAW1GGU8</accession>
<gene>
    <name evidence="11" type="ORF">RND81_14G010600</name>
</gene>
<organism evidence="11 12">
    <name type="scientific">Saponaria officinalis</name>
    <name type="common">Common soapwort</name>
    <name type="synonym">Lychnis saponaria</name>
    <dbReference type="NCBI Taxonomy" id="3572"/>
    <lineage>
        <taxon>Eukaryota</taxon>
        <taxon>Viridiplantae</taxon>
        <taxon>Streptophyta</taxon>
        <taxon>Embryophyta</taxon>
        <taxon>Tracheophyta</taxon>
        <taxon>Spermatophyta</taxon>
        <taxon>Magnoliopsida</taxon>
        <taxon>eudicotyledons</taxon>
        <taxon>Gunneridae</taxon>
        <taxon>Pentapetalae</taxon>
        <taxon>Caryophyllales</taxon>
        <taxon>Caryophyllaceae</taxon>
        <taxon>Caryophylleae</taxon>
        <taxon>Saponaria</taxon>
    </lineage>
</organism>
<dbReference type="PANTHER" id="PTHR31044:SF52">
    <property type="entry name" value="OS01G0631500 PROTEIN"/>
    <property type="match status" value="1"/>
</dbReference>
<dbReference type="Pfam" id="PF07983">
    <property type="entry name" value="X8"/>
    <property type="match status" value="1"/>
</dbReference>
<dbReference type="GO" id="GO:0005886">
    <property type="term" value="C:plasma membrane"/>
    <property type="evidence" value="ECO:0007669"/>
    <property type="project" value="UniProtKB-SubCell"/>
</dbReference>
<feature type="domain" description="X8" evidence="10">
    <location>
        <begin position="95"/>
        <end position="179"/>
    </location>
</feature>
<dbReference type="InterPro" id="IPR044788">
    <property type="entry name" value="X8_dom_prot"/>
</dbReference>
<feature type="signal peptide" evidence="9">
    <location>
        <begin position="1"/>
        <end position="25"/>
    </location>
</feature>
<dbReference type="AlphaFoldDB" id="A0AAW1GGU8"/>
<comment type="subcellular location">
    <subcellularLocation>
        <location evidence="1">Cell membrane</location>
        <topology evidence="1">Lipid-anchor</topology>
        <topology evidence="1">GPI-anchor</topology>
    </subcellularLocation>
</comment>
<keyword evidence="6" id="KW-1015">Disulfide bond</keyword>
<dbReference type="InterPro" id="IPR012946">
    <property type="entry name" value="X8"/>
</dbReference>
<evidence type="ECO:0000256" key="1">
    <source>
        <dbReference type="ARBA" id="ARBA00004609"/>
    </source>
</evidence>
<keyword evidence="4 9" id="KW-0732">Signal</keyword>
<keyword evidence="2" id="KW-1003">Cell membrane</keyword>
<comment type="caution">
    <text evidence="11">The sequence shown here is derived from an EMBL/GenBank/DDBJ whole genome shotgun (WGS) entry which is preliminary data.</text>
</comment>
<evidence type="ECO:0000256" key="8">
    <source>
        <dbReference type="ARBA" id="ARBA00023288"/>
    </source>
</evidence>
<evidence type="ECO:0000313" key="11">
    <source>
        <dbReference type="EMBL" id="KAK9663975.1"/>
    </source>
</evidence>
<dbReference type="SMART" id="SM00768">
    <property type="entry name" value="X8"/>
    <property type="match status" value="1"/>
</dbReference>
<keyword evidence="7" id="KW-0325">Glycoprotein</keyword>
<evidence type="ECO:0000313" key="12">
    <source>
        <dbReference type="Proteomes" id="UP001443914"/>
    </source>
</evidence>
<evidence type="ECO:0000256" key="9">
    <source>
        <dbReference type="SAM" id="SignalP"/>
    </source>
</evidence>
<sequence length="236" mass="24666">MGKSVMLLHCSTSSLFLMCLFFCSASSNILRKTATSTVKRDITTPLTTVPTINIPPTSTSTSPVLKPNSVPEDGQTWVPFATPTPSTPVTNAGLSWCIASQTAGKIALQNALDYACGKGGADCSAIQPGAACFNPNTLLEHASYAFNNYYRKNPVPNSCNFGGTAVITSTNPSSQTCQYPSTSTSSTVLDTANQNVSTVFGVGPPAPPSAAPPLLDKAPHLLTSMCLIFLLLRNGN</sequence>
<feature type="chain" id="PRO_5043676787" description="X8 domain-containing protein" evidence="9">
    <location>
        <begin position="26"/>
        <end position="236"/>
    </location>
</feature>
<name>A0AAW1GGU8_SAPOF</name>
<evidence type="ECO:0000256" key="5">
    <source>
        <dbReference type="ARBA" id="ARBA00023136"/>
    </source>
</evidence>